<evidence type="ECO:0000313" key="1">
    <source>
        <dbReference type="EMBL" id="KAJ7558318.1"/>
    </source>
</evidence>
<accession>A0ACC2DVN2</accession>
<reference evidence="2" key="1">
    <citation type="journal article" date="2024" name="Proc. Natl. Acad. Sci. U.S.A.">
        <title>Extraordinary preservation of gene collinearity over three hundred million years revealed in homosporous lycophytes.</title>
        <authorList>
            <person name="Li C."/>
            <person name="Wickell D."/>
            <person name="Kuo L.Y."/>
            <person name="Chen X."/>
            <person name="Nie B."/>
            <person name="Liao X."/>
            <person name="Peng D."/>
            <person name="Ji J."/>
            <person name="Jenkins J."/>
            <person name="Williams M."/>
            <person name="Shu S."/>
            <person name="Plott C."/>
            <person name="Barry K."/>
            <person name="Rajasekar S."/>
            <person name="Grimwood J."/>
            <person name="Han X."/>
            <person name="Sun S."/>
            <person name="Hou Z."/>
            <person name="He W."/>
            <person name="Dai G."/>
            <person name="Sun C."/>
            <person name="Schmutz J."/>
            <person name="Leebens-Mack J.H."/>
            <person name="Li F.W."/>
            <person name="Wang L."/>
        </authorList>
    </citation>
    <scope>NUCLEOTIDE SEQUENCE [LARGE SCALE GENOMIC DNA]</scope>
    <source>
        <strain evidence="2">cv. PW_Plant_1</strain>
    </source>
</reference>
<proteinExistence type="predicted"/>
<sequence length="126" mass="14885">MWDEPKVNTERGKLRKEITCQLPTQFKDILKDKKNLFKPPSNYIWLMVGVLRTDVYRLCKHSCRLDSLAEKWWTKIFQSWWTLNLSPPRTNWVDVLLHRINFQFNSTVAGSLVGSHPAVVCGRLWI</sequence>
<protein>
    <submittedName>
        <fullName evidence="1">Uncharacterized protein</fullName>
    </submittedName>
</protein>
<comment type="caution">
    <text evidence="1">The sequence shown here is derived from an EMBL/GenBank/DDBJ whole genome shotgun (WGS) entry which is preliminary data.</text>
</comment>
<dbReference type="Proteomes" id="UP001162992">
    <property type="component" value="Chromosome 4"/>
</dbReference>
<keyword evidence="2" id="KW-1185">Reference proteome</keyword>
<gene>
    <name evidence="1" type="ORF">O6H91_04G033100</name>
</gene>
<organism evidence="1 2">
    <name type="scientific">Diphasiastrum complanatum</name>
    <name type="common">Issler's clubmoss</name>
    <name type="synonym">Lycopodium complanatum</name>
    <dbReference type="NCBI Taxonomy" id="34168"/>
    <lineage>
        <taxon>Eukaryota</taxon>
        <taxon>Viridiplantae</taxon>
        <taxon>Streptophyta</taxon>
        <taxon>Embryophyta</taxon>
        <taxon>Tracheophyta</taxon>
        <taxon>Lycopodiopsida</taxon>
        <taxon>Lycopodiales</taxon>
        <taxon>Lycopodiaceae</taxon>
        <taxon>Lycopodioideae</taxon>
        <taxon>Diphasiastrum</taxon>
    </lineage>
</organism>
<name>A0ACC2DVN2_DIPCM</name>
<evidence type="ECO:0000313" key="2">
    <source>
        <dbReference type="Proteomes" id="UP001162992"/>
    </source>
</evidence>
<dbReference type="EMBL" id="CM055095">
    <property type="protein sequence ID" value="KAJ7558318.1"/>
    <property type="molecule type" value="Genomic_DNA"/>
</dbReference>